<dbReference type="RefSeq" id="WP_051589311.1">
    <property type="nucleotide sequence ID" value="NZ_CP007514.1"/>
</dbReference>
<keyword evidence="4 8" id="KW-0012">Acyltransferase</keyword>
<dbReference type="InterPro" id="IPR000182">
    <property type="entry name" value="GNAT_dom"/>
</dbReference>
<evidence type="ECO:0000256" key="5">
    <source>
        <dbReference type="RuleBase" id="RU363094"/>
    </source>
</evidence>
<evidence type="ECO:0000313" key="9">
    <source>
        <dbReference type="Proteomes" id="UP000025229"/>
    </source>
</evidence>
<sequence>MASPVVAVREMTLEDLPAVMEVDGRCMSAPWSAGVWRGELASPLGLHLVAEVEGRVVAQIGTKRILDELHVTTLAVLPEHRRHGLGRALLRAALERTEGARRVVLEVRSRNEGAILFYRSLGFAAVGTRPRYYGDDDALVMSLDVSPQEERF</sequence>
<comment type="function">
    <text evidence="5">Acetylates the N-terminal alanine of ribosomal protein bS18.</text>
</comment>
<dbReference type="GO" id="GO:0005737">
    <property type="term" value="C:cytoplasm"/>
    <property type="evidence" value="ECO:0007669"/>
    <property type="project" value="UniProtKB-SubCell"/>
</dbReference>
<dbReference type="Pfam" id="PF00583">
    <property type="entry name" value="Acetyltransf_1"/>
    <property type="match status" value="1"/>
</dbReference>
<dbReference type="EMBL" id="JAWXXX010000001">
    <property type="protein sequence ID" value="MDX5893384.1"/>
    <property type="molecule type" value="Genomic_DNA"/>
</dbReference>
<keyword evidence="9" id="KW-1185">Reference proteome</keyword>
<dbReference type="GO" id="GO:0005840">
    <property type="term" value="C:ribosome"/>
    <property type="evidence" value="ECO:0007669"/>
    <property type="project" value="UniProtKB-KW"/>
</dbReference>
<dbReference type="EC" id="2.3.1.266" evidence="5"/>
<feature type="domain" description="N-acetyltransferase" evidence="6">
    <location>
        <begin position="6"/>
        <end position="146"/>
    </location>
</feature>
<dbReference type="GO" id="GO:0008999">
    <property type="term" value="F:protein-N-terminal-alanine acetyltransferase activity"/>
    <property type="evidence" value="ECO:0007669"/>
    <property type="project" value="UniProtKB-EC"/>
</dbReference>
<dbReference type="CDD" id="cd04301">
    <property type="entry name" value="NAT_SF"/>
    <property type="match status" value="1"/>
</dbReference>
<proteinExistence type="inferred from homology"/>
<dbReference type="InterPro" id="IPR016181">
    <property type="entry name" value="Acyl_CoA_acyltransferase"/>
</dbReference>
<evidence type="ECO:0000256" key="3">
    <source>
        <dbReference type="ARBA" id="ARBA00022679"/>
    </source>
</evidence>
<dbReference type="SUPFAM" id="SSF55729">
    <property type="entry name" value="Acyl-CoA N-acyltransferases (Nat)"/>
    <property type="match status" value="1"/>
</dbReference>
<dbReference type="KEGG" id="rrd:RradSPS_0688"/>
<evidence type="ECO:0000259" key="6">
    <source>
        <dbReference type="PROSITE" id="PS51186"/>
    </source>
</evidence>
<comment type="catalytic activity">
    <reaction evidence="5">
        <text>N-terminal L-alanyl-[ribosomal protein bS18] + acetyl-CoA = N-terminal N(alpha)-acetyl-L-alanyl-[ribosomal protein bS18] + CoA + H(+)</text>
        <dbReference type="Rhea" id="RHEA:43756"/>
        <dbReference type="Rhea" id="RHEA-COMP:10676"/>
        <dbReference type="Rhea" id="RHEA-COMP:10677"/>
        <dbReference type="ChEBI" id="CHEBI:15378"/>
        <dbReference type="ChEBI" id="CHEBI:57287"/>
        <dbReference type="ChEBI" id="CHEBI:57288"/>
        <dbReference type="ChEBI" id="CHEBI:64718"/>
        <dbReference type="ChEBI" id="CHEBI:83683"/>
        <dbReference type="EC" id="2.3.1.266"/>
    </reaction>
</comment>
<dbReference type="HOGENOM" id="CLU_013985_23_1_11"/>
<accession>A0A023X190</accession>
<keyword evidence="8" id="KW-0689">Ribosomal protein</keyword>
<dbReference type="InterPro" id="IPR050680">
    <property type="entry name" value="YpeA/RimI_acetyltransf"/>
</dbReference>
<dbReference type="STRING" id="42256.RradSPS_0688"/>
<protein>
    <recommendedName>
        <fullName evidence="5">[Ribosomal protein bS18]-alanine N-acetyltransferase</fullName>
        <ecNumber evidence="5">2.3.1.266</ecNumber>
    </recommendedName>
</protein>
<name>A0A023X190_RUBRA</name>
<dbReference type="InterPro" id="IPR006464">
    <property type="entry name" value="AcTrfase_RimI/Ard1"/>
</dbReference>
<dbReference type="Gene3D" id="3.40.630.30">
    <property type="match status" value="1"/>
</dbReference>
<reference evidence="8" key="2">
    <citation type="submission" date="2023-11" db="EMBL/GenBank/DDBJ databases">
        <title>MicrobeMod: A computational toolkit for identifying prokaryotic methylation and restriction-modification with nanopore sequencing.</title>
        <authorList>
            <person name="Crits-Christoph A."/>
            <person name="Kang S.C."/>
            <person name="Lee H."/>
            <person name="Ostrov N."/>
        </authorList>
    </citation>
    <scope>NUCLEOTIDE SEQUENCE</scope>
    <source>
        <strain evidence="8">ATCC 51242</strain>
    </source>
</reference>
<dbReference type="OrthoDB" id="529907at2"/>
<keyword evidence="3 7" id="KW-0808">Transferase</keyword>
<dbReference type="PANTHER" id="PTHR43420:SF44">
    <property type="entry name" value="ACETYLTRANSFERASE YPEA"/>
    <property type="match status" value="1"/>
</dbReference>
<evidence type="ECO:0000256" key="4">
    <source>
        <dbReference type="ARBA" id="ARBA00023315"/>
    </source>
</evidence>
<dbReference type="PANTHER" id="PTHR43420">
    <property type="entry name" value="ACETYLTRANSFERASE"/>
    <property type="match status" value="1"/>
</dbReference>
<evidence type="ECO:0000313" key="7">
    <source>
        <dbReference type="EMBL" id="AHY45971.1"/>
    </source>
</evidence>
<dbReference type="Proteomes" id="UP000025229">
    <property type="component" value="Chromosome"/>
</dbReference>
<evidence type="ECO:0000256" key="1">
    <source>
        <dbReference type="ARBA" id="ARBA00005395"/>
    </source>
</evidence>
<organism evidence="7 9">
    <name type="scientific">Rubrobacter radiotolerans</name>
    <name type="common">Arthrobacter radiotolerans</name>
    <dbReference type="NCBI Taxonomy" id="42256"/>
    <lineage>
        <taxon>Bacteria</taxon>
        <taxon>Bacillati</taxon>
        <taxon>Actinomycetota</taxon>
        <taxon>Rubrobacteria</taxon>
        <taxon>Rubrobacterales</taxon>
        <taxon>Rubrobacteraceae</taxon>
        <taxon>Rubrobacter</taxon>
    </lineage>
</organism>
<dbReference type="Proteomes" id="UP001281130">
    <property type="component" value="Unassembled WGS sequence"/>
</dbReference>
<evidence type="ECO:0000256" key="2">
    <source>
        <dbReference type="ARBA" id="ARBA00022490"/>
    </source>
</evidence>
<dbReference type="EMBL" id="CP007514">
    <property type="protein sequence ID" value="AHY45971.1"/>
    <property type="molecule type" value="Genomic_DNA"/>
</dbReference>
<keyword evidence="8" id="KW-0687">Ribonucleoprotein</keyword>
<comment type="subcellular location">
    <subcellularLocation>
        <location evidence="5">Cytoplasm</location>
    </subcellularLocation>
</comment>
<dbReference type="AlphaFoldDB" id="A0A023X190"/>
<reference evidence="7 9" key="1">
    <citation type="submission" date="2014-03" db="EMBL/GenBank/DDBJ databases">
        <title>Complete genome sequence of the Radio-Resistant Rubrobacter radiotolerans RSPS-4.</title>
        <authorList>
            <person name="Egas C.C."/>
            <person name="Barroso C.C."/>
            <person name="Froufe H.J.C."/>
            <person name="Pacheco J.J."/>
            <person name="Albuquerque L.L."/>
            <person name="da Costa M.M.S."/>
        </authorList>
    </citation>
    <scope>NUCLEOTIDE SEQUENCE [LARGE SCALE GENOMIC DNA]</scope>
    <source>
        <strain evidence="7 9">RSPS-4</strain>
    </source>
</reference>
<evidence type="ECO:0000313" key="8">
    <source>
        <dbReference type="EMBL" id="MDX5893384.1"/>
    </source>
</evidence>
<comment type="similarity">
    <text evidence="1 5">Belongs to the acetyltransferase family. RimI subfamily.</text>
</comment>
<dbReference type="PROSITE" id="PS51186">
    <property type="entry name" value="GNAT"/>
    <property type="match status" value="1"/>
</dbReference>
<keyword evidence="2 5" id="KW-0963">Cytoplasm</keyword>
<dbReference type="eggNOG" id="COG0456">
    <property type="taxonomic scope" value="Bacteria"/>
</dbReference>
<gene>
    <name evidence="8" type="primary">rimI</name>
    <name evidence="7" type="ORF">RradSPS_0688</name>
    <name evidence="8" type="ORF">SIL72_05005</name>
</gene>
<dbReference type="NCBIfam" id="TIGR01575">
    <property type="entry name" value="rimI"/>
    <property type="match status" value="1"/>
</dbReference>